<keyword evidence="2" id="KW-1185">Reference proteome</keyword>
<evidence type="ECO:0000313" key="2">
    <source>
        <dbReference type="Proteomes" id="UP000720344"/>
    </source>
</evidence>
<dbReference type="RefSeq" id="WP_167682817.1">
    <property type="nucleotide sequence ID" value="NZ_JAATWB010000018.1"/>
</dbReference>
<dbReference type="EMBL" id="JAATWB010000018">
    <property type="protein sequence ID" value="NJA90233.1"/>
    <property type="molecule type" value="Genomic_DNA"/>
</dbReference>
<dbReference type="InterPro" id="IPR019270">
    <property type="entry name" value="DUF2283"/>
</dbReference>
<sequence length="62" mass="6858">MKLEFDTHADAAYLEISDEEIENTREIEPGVIVDYDAAGHIVGIEILSISKRNMPKPMKAAA</sequence>
<reference evidence="2" key="1">
    <citation type="submission" date="2020-03" db="EMBL/GenBank/DDBJ databases">
        <title>Whole-genome sequence of the purple nonsulfur bacterium Rhodocyclus tenuis DSM112.</title>
        <authorList>
            <person name="Kyndt J.A."/>
            <person name="Meyer T.E."/>
        </authorList>
    </citation>
    <scope>NUCLEOTIDE SEQUENCE [LARGE SCALE GENOMIC DNA]</scope>
    <source>
        <strain evidence="2">DSM 112</strain>
    </source>
</reference>
<organism evidence="1 2">
    <name type="scientific">Rhodocyclus gracilis</name>
    <dbReference type="NCBI Taxonomy" id="2929842"/>
    <lineage>
        <taxon>Bacteria</taxon>
        <taxon>Pseudomonadati</taxon>
        <taxon>Pseudomonadota</taxon>
        <taxon>Betaproteobacteria</taxon>
        <taxon>Rhodocyclales</taxon>
        <taxon>Rhodocyclaceae</taxon>
        <taxon>Rhodocyclus</taxon>
    </lineage>
</organism>
<dbReference type="Proteomes" id="UP000720344">
    <property type="component" value="Unassembled WGS sequence"/>
</dbReference>
<gene>
    <name evidence="1" type="ORF">HCX48_13510</name>
</gene>
<dbReference type="PANTHER" id="PTHR37029:SF1">
    <property type="entry name" value="SSR1768 PROTEIN"/>
    <property type="match status" value="1"/>
</dbReference>
<dbReference type="PANTHER" id="PTHR37029">
    <property type="entry name" value="SSR1768 PROTEIN"/>
    <property type="match status" value="1"/>
</dbReference>
<name>A0ABX0WMR9_9RHOO</name>
<proteinExistence type="predicted"/>
<evidence type="ECO:0000313" key="1">
    <source>
        <dbReference type="EMBL" id="NJA90233.1"/>
    </source>
</evidence>
<dbReference type="Pfam" id="PF10049">
    <property type="entry name" value="DUF2283"/>
    <property type="match status" value="1"/>
</dbReference>
<comment type="caution">
    <text evidence="1">The sequence shown here is derived from an EMBL/GenBank/DDBJ whole genome shotgun (WGS) entry which is preliminary data.</text>
</comment>
<protein>
    <submittedName>
        <fullName evidence="1">DUF2283 domain-containing protein</fullName>
    </submittedName>
</protein>
<accession>A0ABX0WMR9</accession>